<accession>A0A1T4Q1P5</accession>
<dbReference type="SUPFAM" id="SSF50249">
    <property type="entry name" value="Nucleic acid-binding proteins"/>
    <property type="match status" value="1"/>
</dbReference>
<dbReference type="AlphaFoldDB" id="A0A1T4Q1P5"/>
<feature type="binding site" evidence="4">
    <location>
        <position position="287"/>
    </location>
    <ligand>
        <name>S-adenosyl-L-methionine</name>
        <dbReference type="ChEBI" id="CHEBI:59789"/>
    </ligand>
</feature>
<evidence type="ECO:0000256" key="4">
    <source>
        <dbReference type="PROSITE-ProRule" id="PRU01024"/>
    </source>
</evidence>
<keyword evidence="3 4" id="KW-0949">S-adenosyl-L-methionine</keyword>
<evidence type="ECO:0000256" key="1">
    <source>
        <dbReference type="ARBA" id="ARBA00022603"/>
    </source>
</evidence>
<feature type="binding site" evidence="4">
    <location>
        <position position="337"/>
    </location>
    <ligand>
        <name>S-adenosyl-L-methionine</name>
        <dbReference type="ChEBI" id="CHEBI:59789"/>
    </ligand>
</feature>
<evidence type="ECO:0000259" key="6">
    <source>
        <dbReference type="PROSITE" id="PS50926"/>
    </source>
</evidence>
<dbReference type="Gene3D" id="3.40.50.150">
    <property type="entry name" value="Vaccinia Virus protein VP39"/>
    <property type="match status" value="1"/>
</dbReference>
<name>A0A1T4Q1P5_9ENTE</name>
<dbReference type="InterPro" id="IPR029063">
    <property type="entry name" value="SAM-dependent_MTases_sf"/>
</dbReference>
<dbReference type="InterPro" id="IPR030391">
    <property type="entry name" value="MeTrfase_TrmA_CS"/>
</dbReference>
<reference evidence="7 8" key="1">
    <citation type="submission" date="2017-02" db="EMBL/GenBank/DDBJ databases">
        <authorList>
            <person name="Peterson S.W."/>
        </authorList>
    </citation>
    <scope>NUCLEOTIDE SEQUENCE [LARGE SCALE GENOMIC DNA]</scope>
    <source>
        <strain evidence="7 8">ATCC BAA-1030</strain>
    </source>
</reference>
<evidence type="ECO:0000313" key="7">
    <source>
        <dbReference type="EMBL" id="SJZ97138.1"/>
    </source>
</evidence>
<dbReference type="OrthoDB" id="9804590at2"/>
<dbReference type="PROSITE" id="PS50926">
    <property type="entry name" value="TRAM"/>
    <property type="match status" value="1"/>
</dbReference>
<dbReference type="STRING" id="263852.SAMN02745116_02013"/>
<dbReference type="PANTHER" id="PTHR11061">
    <property type="entry name" value="RNA M5U METHYLTRANSFERASE"/>
    <property type="match status" value="1"/>
</dbReference>
<organism evidence="7 8">
    <name type="scientific">Pilibacter termitis</name>
    <dbReference type="NCBI Taxonomy" id="263852"/>
    <lineage>
        <taxon>Bacteria</taxon>
        <taxon>Bacillati</taxon>
        <taxon>Bacillota</taxon>
        <taxon>Bacilli</taxon>
        <taxon>Lactobacillales</taxon>
        <taxon>Enterococcaceae</taxon>
        <taxon>Pilibacter</taxon>
    </lineage>
</organism>
<dbReference type="InterPro" id="IPR030390">
    <property type="entry name" value="MeTrfase_TrmA_AS"/>
</dbReference>
<evidence type="ECO:0000256" key="5">
    <source>
        <dbReference type="PROSITE-ProRule" id="PRU10015"/>
    </source>
</evidence>
<comment type="similarity">
    <text evidence="4">Belongs to the class I-like SAM-binding methyltransferase superfamily. RNA M5U methyltransferase family.</text>
</comment>
<sequence length="457" mass="52357">MVKLPVQKNEQLTVDIIDLTHEGLGVAKIEGYPLFIENALPNERVNVHVLQTKKKFGYARVLEWLEKSPYRVENADNALIRTGIAPLMHLEYSEQLKFKREQVVNVMEKIAKMPDVPILETIGMERATHYRNKAQIPVRLLNGELETGFYRKNSHQLVPIEDFFIQDEKIDEIVVKVRDILRKFKVKPYNEENNTGEVRHIIVRKGHYSKEIMIILVTRKAKLMTMPYIVKEIIREIPDVTSILQNIQPEKTNVILGRENRLLHGSEKIVDVLLGNKFEISSQSFYQVNTEMAEVLYQKAIEFANLKEEDVAIDAYCGIGTIGQSFAKKVKEVYGVEIVPEAVEDAKKNAVRNGLTNCHYETGKAEVVMQKWLENGIRPNVIFVDPARKGLEESFITASAKTNPEKIVYISCNPSSFARDVKKYAELGYFLEKVLPVDLFPQTYHVELVGLMSRKKG</sequence>
<keyword evidence="2 4" id="KW-0808">Transferase</keyword>
<dbReference type="GO" id="GO:0070041">
    <property type="term" value="F:rRNA (uridine-C5-)-methyltransferase activity"/>
    <property type="evidence" value="ECO:0007669"/>
    <property type="project" value="TreeGrafter"/>
</dbReference>
<dbReference type="PROSITE" id="PS51687">
    <property type="entry name" value="SAM_MT_RNA_M5U"/>
    <property type="match status" value="1"/>
</dbReference>
<dbReference type="FunFam" id="3.40.50.150:FF:000009">
    <property type="entry name" value="23S rRNA (Uracil(1939)-C(5))-methyltransferase RlmD"/>
    <property type="match status" value="1"/>
</dbReference>
<dbReference type="InterPro" id="IPR002792">
    <property type="entry name" value="TRAM_dom"/>
</dbReference>
<protein>
    <submittedName>
        <fullName evidence="7">23S rRNA (Uracil1939-C5)-methyltransferase</fullName>
    </submittedName>
</protein>
<evidence type="ECO:0000256" key="3">
    <source>
        <dbReference type="ARBA" id="ARBA00022691"/>
    </source>
</evidence>
<gene>
    <name evidence="7" type="ORF">SAMN02745116_02013</name>
</gene>
<dbReference type="RefSeq" id="WP_078807931.1">
    <property type="nucleotide sequence ID" value="NZ_FUXI01000024.1"/>
</dbReference>
<dbReference type="InterPro" id="IPR012340">
    <property type="entry name" value="NA-bd_OB-fold"/>
</dbReference>
<feature type="active site" description="Nucleophile" evidence="4">
    <location>
        <position position="412"/>
    </location>
</feature>
<evidence type="ECO:0000313" key="8">
    <source>
        <dbReference type="Proteomes" id="UP000190328"/>
    </source>
</evidence>
<dbReference type="PROSITE" id="PS01230">
    <property type="entry name" value="TRMA_1"/>
    <property type="match status" value="1"/>
</dbReference>
<dbReference type="Proteomes" id="UP000190328">
    <property type="component" value="Unassembled WGS sequence"/>
</dbReference>
<feature type="active site" evidence="5">
    <location>
        <position position="412"/>
    </location>
</feature>
<dbReference type="Pfam" id="PF01938">
    <property type="entry name" value="TRAM"/>
    <property type="match status" value="1"/>
</dbReference>
<evidence type="ECO:0000256" key="2">
    <source>
        <dbReference type="ARBA" id="ARBA00022679"/>
    </source>
</evidence>
<proteinExistence type="inferred from homology"/>
<feature type="domain" description="TRAM" evidence="6">
    <location>
        <begin position="5"/>
        <end position="63"/>
    </location>
</feature>
<dbReference type="NCBIfam" id="TIGR00479">
    <property type="entry name" value="rumA"/>
    <property type="match status" value="1"/>
</dbReference>
<dbReference type="PANTHER" id="PTHR11061:SF30">
    <property type="entry name" value="TRNA (URACIL(54)-C(5))-METHYLTRANSFERASE"/>
    <property type="match status" value="1"/>
</dbReference>
<keyword evidence="1 4" id="KW-0489">Methyltransferase</keyword>
<dbReference type="CDD" id="cd02440">
    <property type="entry name" value="AdoMet_MTases"/>
    <property type="match status" value="1"/>
</dbReference>
<dbReference type="GO" id="GO:0070475">
    <property type="term" value="P:rRNA base methylation"/>
    <property type="evidence" value="ECO:0007669"/>
    <property type="project" value="TreeGrafter"/>
</dbReference>
<dbReference type="Gene3D" id="2.40.50.140">
    <property type="entry name" value="Nucleic acid-binding proteins"/>
    <property type="match status" value="1"/>
</dbReference>
<dbReference type="Pfam" id="PF05958">
    <property type="entry name" value="tRNA_U5-meth_tr"/>
    <property type="match status" value="1"/>
</dbReference>
<dbReference type="EMBL" id="FUXI01000024">
    <property type="protein sequence ID" value="SJZ97138.1"/>
    <property type="molecule type" value="Genomic_DNA"/>
</dbReference>
<dbReference type="FunFam" id="2.40.50.1070:FF:000003">
    <property type="entry name" value="23S rRNA (Uracil-5-)-methyltransferase RumA"/>
    <property type="match status" value="1"/>
</dbReference>
<keyword evidence="8" id="KW-1185">Reference proteome</keyword>
<feature type="binding site" evidence="4">
    <location>
        <position position="385"/>
    </location>
    <ligand>
        <name>S-adenosyl-L-methionine</name>
        <dbReference type="ChEBI" id="CHEBI:59789"/>
    </ligand>
</feature>
<dbReference type="InterPro" id="IPR010280">
    <property type="entry name" value="U5_MeTrfase_fam"/>
</dbReference>
<dbReference type="Gene3D" id="2.40.50.1070">
    <property type="match status" value="1"/>
</dbReference>
<dbReference type="PROSITE" id="PS01231">
    <property type="entry name" value="TRMA_2"/>
    <property type="match status" value="1"/>
</dbReference>
<feature type="binding site" evidence="4">
    <location>
        <position position="316"/>
    </location>
    <ligand>
        <name>S-adenosyl-L-methionine</name>
        <dbReference type="ChEBI" id="CHEBI:59789"/>
    </ligand>
</feature>
<dbReference type="SUPFAM" id="SSF53335">
    <property type="entry name" value="S-adenosyl-L-methionine-dependent methyltransferases"/>
    <property type="match status" value="1"/>
</dbReference>